<comment type="similarity">
    <text evidence="1">Belongs to the PemK/MazF family.</text>
</comment>
<dbReference type="InterPro" id="IPR011067">
    <property type="entry name" value="Plasmid_toxin/cell-grow_inhib"/>
</dbReference>
<dbReference type="AlphaFoldDB" id="A0A0R2FCB3"/>
<dbReference type="InterPro" id="IPR003477">
    <property type="entry name" value="PemK-like"/>
</dbReference>
<dbReference type="Proteomes" id="UP000050865">
    <property type="component" value="Unassembled WGS sequence"/>
</dbReference>
<dbReference type="PATRIC" id="fig|1423730.4.peg.1824"/>
<proteinExistence type="inferred from homology"/>
<evidence type="ECO:0000256" key="2">
    <source>
        <dbReference type="ARBA" id="ARBA00022649"/>
    </source>
</evidence>
<sequence>MIVLSNTDYNQLTGMVVGMAITTTDFADMSGYLPFVDLESKTKGNIILWQLPTFDQVARHASIIGHVSPSMLNTLKKGSNRYF</sequence>
<dbReference type="Pfam" id="PF02452">
    <property type="entry name" value="PemK_toxin"/>
    <property type="match status" value="1"/>
</dbReference>
<name>A0A0R2FCB3_9LACO</name>
<protein>
    <submittedName>
        <fullName evidence="3">Uncharacterized protein</fullName>
    </submittedName>
</protein>
<dbReference type="SUPFAM" id="SSF50118">
    <property type="entry name" value="Cell growth inhibitor/plasmid maintenance toxic component"/>
    <property type="match status" value="1"/>
</dbReference>
<reference evidence="3 4" key="1">
    <citation type="journal article" date="2015" name="Genome Announc.">
        <title>Expanding the biotechnology potential of lactobacilli through comparative genomics of 213 strains and associated genera.</title>
        <authorList>
            <person name="Sun Z."/>
            <person name="Harris H.M."/>
            <person name="McCann A."/>
            <person name="Guo C."/>
            <person name="Argimon S."/>
            <person name="Zhang W."/>
            <person name="Yang X."/>
            <person name="Jeffery I.B."/>
            <person name="Cooney J.C."/>
            <person name="Kagawa T.F."/>
            <person name="Liu W."/>
            <person name="Song Y."/>
            <person name="Salvetti E."/>
            <person name="Wrobel A."/>
            <person name="Rasinkangas P."/>
            <person name="Parkhill J."/>
            <person name="Rea M.C."/>
            <person name="O'Sullivan O."/>
            <person name="Ritari J."/>
            <person name="Douillard F.P."/>
            <person name="Paul Ross R."/>
            <person name="Yang R."/>
            <person name="Briner A.E."/>
            <person name="Felis G.E."/>
            <person name="de Vos W.M."/>
            <person name="Barrangou R."/>
            <person name="Klaenhammer T.R."/>
            <person name="Caufield P.W."/>
            <person name="Cui Y."/>
            <person name="Zhang H."/>
            <person name="O'Toole P.W."/>
        </authorList>
    </citation>
    <scope>NUCLEOTIDE SEQUENCE [LARGE SCALE GENOMIC DNA]</scope>
    <source>
        <strain evidence="3 4">DSM 22697</strain>
    </source>
</reference>
<organism evidence="3 4">
    <name type="scientific">Lacticaseibacillus camelliae DSM 22697 = JCM 13995</name>
    <dbReference type="NCBI Taxonomy" id="1423730"/>
    <lineage>
        <taxon>Bacteria</taxon>
        <taxon>Bacillati</taxon>
        <taxon>Bacillota</taxon>
        <taxon>Bacilli</taxon>
        <taxon>Lactobacillales</taxon>
        <taxon>Lactobacillaceae</taxon>
        <taxon>Lacticaseibacillus</taxon>
    </lineage>
</organism>
<dbReference type="Gene3D" id="2.30.30.110">
    <property type="match status" value="1"/>
</dbReference>
<evidence type="ECO:0000313" key="4">
    <source>
        <dbReference type="Proteomes" id="UP000050865"/>
    </source>
</evidence>
<evidence type="ECO:0000313" key="3">
    <source>
        <dbReference type="EMBL" id="KRN22700.1"/>
    </source>
</evidence>
<keyword evidence="2" id="KW-1277">Toxin-antitoxin system</keyword>
<comment type="caution">
    <text evidence="3">The sequence shown here is derived from an EMBL/GenBank/DDBJ whole genome shotgun (WGS) entry which is preliminary data.</text>
</comment>
<dbReference type="EMBL" id="AYZJ01000030">
    <property type="protein sequence ID" value="KRN22700.1"/>
    <property type="molecule type" value="Genomic_DNA"/>
</dbReference>
<dbReference type="GO" id="GO:0003677">
    <property type="term" value="F:DNA binding"/>
    <property type="evidence" value="ECO:0007669"/>
    <property type="project" value="InterPro"/>
</dbReference>
<dbReference type="RefSeq" id="WP_338033674.1">
    <property type="nucleotide sequence ID" value="NZ_AYZJ01000030.1"/>
</dbReference>
<keyword evidence="4" id="KW-1185">Reference proteome</keyword>
<evidence type="ECO:0000256" key="1">
    <source>
        <dbReference type="ARBA" id="ARBA00007521"/>
    </source>
</evidence>
<gene>
    <name evidence="3" type="ORF">FC75_GL001748</name>
</gene>
<accession>A0A0R2FCB3</accession>